<keyword evidence="2" id="KW-1185">Reference proteome</keyword>
<accession>A0A812CH37</accession>
<sequence length="329" mass="37217">MLHSYQEAGHRRQIESYCILIKKLAIGAKSNRILMLHSCILKKLAIGHKSGLIRQKAGHCKSFFAFLSEADHRRQIDSMLHSYQKLAIGIKSDSMLHSYQEAGAKSILCCILIKKLAIGAKSILCCILIKKLAIGAKSILCCILIKKLAIGAPKSILYLHSYQEVGHRALNRFYVAFLSRSWPYAKSILLHSYQKLAPNRFYVAFIKKLAIGAKSILCCILIYYAIQIDSVLHSYQEANIRRKSILCCILIKKLAISQIDSMLHSYQKLAIGQIDSMLHSYQKLASSAKSILCCILIYYEEAMAFIRRPKSSMLHSYVALCFVLIRSWP</sequence>
<dbReference type="EMBL" id="CAHIKZ030001510">
    <property type="protein sequence ID" value="CAE1266393.1"/>
    <property type="molecule type" value="Genomic_DNA"/>
</dbReference>
<comment type="caution">
    <text evidence="1">The sequence shown here is derived from an EMBL/GenBank/DDBJ whole genome shotgun (WGS) entry which is preliminary data.</text>
</comment>
<organism evidence="1 2">
    <name type="scientific">Acanthosepion pharaonis</name>
    <name type="common">Pharaoh cuttlefish</name>
    <name type="synonym">Sepia pharaonis</name>
    <dbReference type="NCBI Taxonomy" id="158019"/>
    <lineage>
        <taxon>Eukaryota</taxon>
        <taxon>Metazoa</taxon>
        <taxon>Spiralia</taxon>
        <taxon>Lophotrochozoa</taxon>
        <taxon>Mollusca</taxon>
        <taxon>Cephalopoda</taxon>
        <taxon>Coleoidea</taxon>
        <taxon>Decapodiformes</taxon>
        <taxon>Sepiida</taxon>
        <taxon>Sepiina</taxon>
        <taxon>Sepiidae</taxon>
        <taxon>Acanthosepion</taxon>
    </lineage>
</organism>
<evidence type="ECO:0000313" key="2">
    <source>
        <dbReference type="Proteomes" id="UP000597762"/>
    </source>
</evidence>
<protein>
    <submittedName>
        <fullName evidence="1">Uncharacterized protein</fullName>
    </submittedName>
</protein>
<gene>
    <name evidence="1" type="ORF">SPHA_35144</name>
</gene>
<evidence type="ECO:0000313" key="1">
    <source>
        <dbReference type="EMBL" id="CAE1266393.1"/>
    </source>
</evidence>
<dbReference type="Proteomes" id="UP000597762">
    <property type="component" value="Unassembled WGS sequence"/>
</dbReference>
<dbReference type="AlphaFoldDB" id="A0A812CH37"/>
<reference evidence="1" key="1">
    <citation type="submission" date="2021-01" db="EMBL/GenBank/DDBJ databases">
        <authorList>
            <person name="Li R."/>
            <person name="Bekaert M."/>
        </authorList>
    </citation>
    <scope>NUCLEOTIDE SEQUENCE</scope>
    <source>
        <strain evidence="1">Farmed</strain>
    </source>
</reference>
<name>A0A812CH37_ACAPH</name>
<proteinExistence type="predicted"/>